<evidence type="ECO:0000313" key="13">
    <source>
        <dbReference type="Proteomes" id="UP000050863"/>
    </source>
</evidence>
<dbReference type="PROSITE" id="PS50109">
    <property type="entry name" value="HIS_KIN"/>
    <property type="match status" value="1"/>
</dbReference>
<gene>
    <name evidence="12" type="ORF">CQ12_00430</name>
</gene>
<dbReference type="CDD" id="cd00082">
    <property type="entry name" value="HisKA"/>
    <property type="match status" value="1"/>
</dbReference>
<keyword evidence="7" id="KW-0067">ATP-binding</keyword>
<evidence type="ECO:0000256" key="1">
    <source>
        <dbReference type="ARBA" id="ARBA00000085"/>
    </source>
</evidence>
<dbReference type="SMART" id="SM00387">
    <property type="entry name" value="HATPase_c"/>
    <property type="match status" value="1"/>
</dbReference>
<dbReference type="InterPro" id="IPR000014">
    <property type="entry name" value="PAS"/>
</dbReference>
<evidence type="ECO:0000256" key="2">
    <source>
        <dbReference type="ARBA" id="ARBA00012438"/>
    </source>
</evidence>
<name>A0A0R3LHU1_9BRAD</name>
<keyword evidence="13" id="KW-1185">Reference proteome</keyword>
<evidence type="ECO:0000313" key="12">
    <source>
        <dbReference type="EMBL" id="KRR07298.1"/>
    </source>
</evidence>
<dbReference type="Gene3D" id="3.30.450.20">
    <property type="entry name" value="PAS domain"/>
    <property type="match status" value="1"/>
</dbReference>
<evidence type="ECO:0000259" key="11">
    <source>
        <dbReference type="PROSITE" id="PS50112"/>
    </source>
</evidence>
<feature type="domain" description="PAS" evidence="11">
    <location>
        <begin position="178"/>
        <end position="250"/>
    </location>
</feature>
<dbReference type="EC" id="2.7.13.3" evidence="2"/>
<sequence>MAANRYRHTRRFTAMTWVEKLSDSHNLRKCLRDLIALSTLPATWKDYQPQQIADSVSAALLTMLSADFVYVTLPGTRNGPSVEATRSGSRMSAAFVRAVEIAVRSSGSGPSEQTMLMANPTGAGELAIVSVPIGFTGTAKVVAGSLRSRFPNEKERLLLGIAANDATLAVSRWQSETEQRRLVTVIERSSEFIGFASMEGIPQYINPAGRDLVGLSLNAPISHLLIFDIIAERDREHARDTLLPIVLQTGRWLGELDFQHFQTGETIPFFVDWFRIDDPRTGRPMNLATVSRDLRNQKKLEADLRKVNESLERRVIERTTELDAQIAERERADARARDLQLELLHASRLSVAGQMAGALAHEINQPLTALANSVNAVRRMMANSNAHRIDVYREIMDEAAELALGTGRIIGRLREFVTREEAEMRIEALSVLIRDASHFALAGSAARIAQVRFSFDPKAENVLANRVQVQQLLVNLLRNANEAMMGSHRYDIEVTTALLDDEFVEIAVADRGPGLPAEIASHLFEAFRSTKRNGMGLGLTICKSIAESHGGTLRYEANPGGGTIFRFTLPSLPKNVPADAG</sequence>
<dbReference type="InterPro" id="IPR035965">
    <property type="entry name" value="PAS-like_dom_sf"/>
</dbReference>
<evidence type="ECO:0000256" key="4">
    <source>
        <dbReference type="ARBA" id="ARBA00022679"/>
    </source>
</evidence>
<dbReference type="SMART" id="SM00091">
    <property type="entry name" value="PAS"/>
    <property type="match status" value="1"/>
</dbReference>
<evidence type="ECO:0000256" key="7">
    <source>
        <dbReference type="ARBA" id="ARBA00022840"/>
    </source>
</evidence>
<dbReference type="SUPFAM" id="SSF55874">
    <property type="entry name" value="ATPase domain of HSP90 chaperone/DNA topoisomerase II/histidine kinase"/>
    <property type="match status" value="1"/>
</dbReference>
<evidence type="ECO:0000259" key="10">
    <source>
        <dbReference type="PROSITE" id="PS50109"/>
    </source>
</evidence>
<keyword evidence="9" id="KW-0175">Coiled coil</keyword>
<evidence type="ECO:0000256" key="9">
    <source>
        <dbReference type="SAM" id="Coils"/>
    </source>
</evidence>
<dbReference type="PANTHER" id="PTHR43065:SF46">
    <property type="entry name" value="C4-DICARBOXYLATE TRANSPORT SENSOR PROTEIN DCTB"/>
    <property type="match status" value="1"/>
</dbReference>
<organism evidence="12 13">
    <name type="scientific">Bradyrhizobium jicamae</name>
    <dbReference type="NCBI Taxonomy" id="280332"/>
    <lineage>
        <taxon>Bacteria</taxon>
        <taxon>Pseudomonadati</taxon>
        <taxon>Pseudomonadota</taxon>
        <taxon>Alphaproteobacteria</taxon>
        <taxon>Hyphomicrobiales</taxon>
        <taxon>Nitrobacteraceae</taxon>
        <taxon>Bradyrhizobium</taxon>
    </lineage>
</organism>
<dbReference type="CDD" id="cd00130">
    <property type="entry name" value="PAS"/>
    <property type="match status" value="1"/>
</dbReference>
<evidence type="ECO:0000256" key="5">
    <source>
        <dbReference type="ARBA" id="ARBA00022741"/>
    </source>
</evidence>
<dbReference type="InterPro" id="IPR005467">
    <property type="entry name" value="His_kinase_dom"/>
</dbReference>
<reference evidence="12 13" key="1">
    <citation type="submission" date="2014-03" db="EMBL/GenBank/DDBJ databases">
        <title>Bradyrhizobium valentinum sp. nov., isolated from effective nodules of Lupinus mariae-josephae, a lupine endemic of basic-lime soils in Eastern Spain.</title>
        <authorList>
            <person name="Duran D."/>
            <person name="Rey L."/>
            <person name="Navarro A."/>
            <person name="Busquets A."/>
            <person name="Imperial J."/>
            <person name="Ruiz-Argueso T."/>
        </authorList>
    </citation>
    <scope>NUCLEOTIDE SEQUENCE [LARGE SCALE GENOMIC DNA]</scope>
    <source>
        <strain evidence="12 13">PAC68</strain>
    </source>
</reference>
<dbReference type="InterPro" id="IPR036097">
    <property type="entry name" value="HisK_dim/P_sf"/>
</dbReference>
<dbReference type="SUPFAM" id="SSF47384">
    <property type="entry name" value="Homodimeric domain of signal transducing histidine kinase"/>
    <property type="match status" value="1"/>
</dbReference>
<feature type="domain" description="Histidine kinase" evidence="10">
    <location>
        <begin position="358"/>
        <end position="573"/>
    </location>
</feature>
<dbReference type="Proteomes" id="UP000050863">
    <property type="component" value="Unassembled WGS sequence"/>
</dbReference>
<dbReference type="AlphaFoldDB" id="A0A0R3LHU1"/>
<evidence type="ECO:0000256" key="6">
    <source>
        <dbReference type="ARBA" id="ARBA00022777"/>
    </source>
</evidence>
<keyword evidence="3" id="KW-0597">Phosphoprotein</keyword>
<keyword evidence="5" id="KW-0547">Nucleotide-binding</keyword>
<keyword evidence="4" id="KW-0808">Transferase</keyword>
<protein>
    <recommendedName>
        <fullName evidence="2">histidine kinase</fullName>
        <ecNumber evidence="2">2.7.13.3</ecNumber>
    </recommendedName>
</protein>
<feature type="coiled-coil region" evidence="9">
    <location>
        <begin position="294"/>
        <end position="342"/>
    </location>
</feature>
<keyword evidence="8" id="KW-0902">Two-component regulatory system</keyword>
<dbReference type="PANTHER" id="PTHR43065">
    <property type="entry name" value="SENSOR HISTIDINE KINASE"/>
    <property type="match status" value="1"/>
</dbReference>
<comment type="catalytic activity">
    <reaction evidence="1">
        <text>ATP + protein L-histidine = ADP + protein N-phospho-L-histidine.</text>
        <dbReference type="EC" id="2.7.13.3"/>
    </reaction>
</comment>
<dbReference type="Gene3D" id="3.30.565.10">
    <property type="entry name" value="Histidine kinase-like ATPase, C-terminal domain"/>
    <property type="match status" value="1"/>
</dbReference>
<proteinExistence type="predicted"/>
<dbReference type="SUPFAM" id="SSF55785">
    <property type="entry name" value="PYP-like sensor domain (PAS domain)"/>
    <property type="match status" value="1"/>
</dbReference>
<dbReference type="InterPro" id="IPR004358">
    <property type="entry name" value="Sig_transdc_His_kin-like_C"/>
</dbReference>
<dbReference type="Pfam" id="PF02518">
    <property type="entry name" value="HATPase_c"/>
    <property type="match status" value="1"/>
</dbReference>
<keyword evidence="6" id="KW-0418">Kinase</keyword>
<dbReference type="InterPro" id="IPR036890">
    <property type="entry name" value="HATPase_C_sf"/>
</dbReference>
<dbReference type="PRINTS" id="PR00344">
    <property type="entry name" value="BCTRLSENSOR"/>
</dbReference>
<dbReference type="OrthoDB" id="9789238at2"/>
<dbReference type="EMBL" id="LLXZ01000102">
    <property type="protein sequence ID" value="KRR07298.1"/>
    <property type="molecule type" value="Genomic_DNA"/>
</dbReference>
<dbReference type="STRING" id="280332.CQ12_00430"/>
<dbReference type="InterPro" id="IPR003594">
    <property type="entry name" value="HATPase_dom"/>
</dbReference>
<accession>A0A0R3LHU1</accession>
<dbReference type="GO" id="GO:0000155">
    <property type="term" value="F:phosphorelay sensor kinase activity"/>
    <property type="evidence" value="ECO:0007669"/>
    <property type="project" value="InterPro"/>
</dbReference>
<comment type="caution">
    <text evidence="12">The sequence shown here is derived from an EMBL/GenBank/DDBJ whole genome shotgun (WGS) entry which is preliminary data.</text>
</comment>
<evidence type="ECO:0000256" key="3">
    <source>
        <dbReference type="ARBA" id="ARBA00022553"/>
    </source>
</evidence>
<evidence type="ECO:0000256" key="8">
    <source>
        <dbReference type="ARBA" id="ARBA00023012"/>
    </source>
</evidence>
<dbReference type="GO" id="GO:0005524">
    <property type="term" value="F:ATP binding"/>
    <property type="evidence" value="ECO:0007669"/>
    <property type="project" value="UniProtKB-KW"/>
</dbReference>
<dbReference type="InterPro" id="IPR003661">
    <property type="entry name" value="HisK_dim/P_dom"/>
</dbReference>
<dbReference type="Gene3D" id="1.10.287.130">
    <property type="match status" value="1"/>
</dbReference>
<dbReference type="PROSITE" id="PS50112">
    <property type="entry name" value="PAS"/>
    <property type="match status" value="1"/>
</dbReference>